<comment type="caution">
    <text evidence="3">The sequence shown here is derived from an EMBL/GenBank/DDBJ whole genome shotgun (WGS) entry which is preliminary data.</text>
</comment>
<organism evidence="3 4">
    <name type="scientific">Mycoemilia scoparia</name>
    <dbReference type="NCBI Taxonomy" id="417184"/>
    <lineage>
        <taxon>Eukaryota</taxon>
        <taxon>Fungi</taxon>
        <taxon>Fungi incertae sedis</taxon>
        <taxon>Zoopagomycota</taxon>
        <taxon>Kickxellomycotina</taxon>
        <taxon>Kickxellomycetes</taxon>
        <taxon>Kickxellales</taxon>
        <taxon>Kickxellaceae</taxon>
        <taxon>Mycoemilia</taxon>
    </lineage>
</organism>
<feature type="region of interest" description="Disordered" evidence="1">
    <location>
        <begin position="214"/>
        <end position="236"/>
    </location>
</feature>
<feature type="domain" description="PCI" evidence="2">
    <location>
        <begin position="367"/>
        <end position="545"/>
    </location>
</feature>
<dbReference type="AlphaFoldDB" id="A0A9W7ZZS9"/>
<protein>
    <recommendedName>
        <fullName evidence="2">PCI domain-containing protein</fullName>
    </recommendedName>
</protein>
<dbReference type="InterPro" id="IPR000717">
    <property type="entry name" value="PCI_dom"/>
</dbReference>
<dbReference type="InterPro" id="IPR005062">
    <property type="entry name" value="SAC3/GANP/THP3_conserved"/>
</dbReference>
<sequence length="545" mass="61756">MAQSSNPNSPGYMGTSKSIGGGFQMSDSPAVPGLPGSKYNEPNLYTQSKTRNRTPSPAHSSGSMDMEIDGDDVNPEPLQIQSKKKNARTFAEIAGSTNYEPAYTKVKLETKSATSSKWSPIVSESSRPKIKNDKVDTAKYHGRFNALKSSIKNQNAPWPNSLKQFVFRSYAACSRKNTVALDTQLKQIISSAFTNKKIQIIDWDARPLPKACTKTGPLEKDELVSEPSRPTDLSVFNIDDTPEERRRREMRLERFRNSTQKPKPSPLQGNLDSDRDIAQPVKGTCTKLEKGYLRLTSAPDPSTVRPLHILKKAYEFLQTKWIQDSNYTYICDQLKSLRQDLVIQHITNDFTVKVYETHARIALEVGDVGEYNQCQTQLKRLYAQNIPGCQNEFLAYLILYYVYTKNSSDINTTLNTLTDEAKKNPAVSHALKVRTSVATQNYHCFFKLYTETPNMGGFILDLFLERERCNALKMICKAYRPHISIDFLCDELAFDSPDECLEFLRNKGALFTTLEETYIKTQESFPAFHRASLKLDKVDIKGQKY</sequence>
<feature type="region of interest" description="Disordered" evidence="1">
    <location>
        <begin position="252"/>
        <end position="277"/>
    </location>
</feature>
<dbReference type="InterPro" id="IPR045107">
    <property type="entry name" value="SAC3/GANP/THP3"/>
</dbReference>
<dbReference type="Pfam" id="PF03399">
    <property type="entry name" value="SAC3_GANP"/>
    <property type="match status" value="2"/>
</dbReference>
<feature type="region of interest" description="Disordered" evidence="1">
    <location>
        <begin position="1"/>
        <end position="77"/>
    </location>
</feature>
<dbReference type="PANTHER" id="PTHR12436:SF4">
    <property type="entry name" value="LEUKOCYTE RECEPTOR CLUSTER MEMBER 8"/>
    <property type="match status" value="1"/>
</dbReference>
<accession>A0A9W7ZZS9</accession>
<gene>
    <name evidence="3" type="ORF">H4219_001554</name>
</gene>
<dbReference type="Gene3D" id="1.25.40.990">
    <property type="match status" value="1"/>
</dbReference>
<name>A0A9W7ZZS9_9FUNG</name>
<feature type="compositionally biased region" description="Polar residues" evidence="1">
    <location>
        <begin position="43"/>
        <end position="63"/>
    </location>
</feature>
<evidence type="ECO:0000313" key="4">
    <source>
        <dbReference type="Proteomes" id="UP001150538"/>
    </source>
</evidence>
<proteinExistence type="predicted"/>
<reference evidence="3" key="1">
    <citation type="submission" date="2022-07" db="EMBL/GenBank/DDBJ databases">
        <title>Phylogenomic reconstructions and comparative analyses of Kickxellomycotina fungi.</title>
        <authorList>
            <person name="Reynolds N.K."/>
            <person name="Stajich J.E."/>
            <person name="Barry K."/>
            <person name="Grigoriev I.V."/>
            <person name="Crous P."/>
            <person name="Smith M.E."/>
        </authorList>
    </citation>
    <scope>NUCLEOTIDE SEQUENCE</scope>
    <source>
        <strain evidence="3">NBRC 100468</strain>
    </source>
</reference>
<keyword evidence="4" id="KW-1185">Reference proteome</keyword>
<evidence type="ECO:0000256" key="1">
    <source>
        <dbReference type="SAM" id="MobiDB-lite"/>
    </source>
</evidence>
<dbReference type="PANTHER" id="PTHR12436">
    <property type="entry name" value="80 KDA MCM3-ASSOCIATED PROTEIN"/>
    <property type="match status" value="1"/>
</dbReference>
<dbReference type="GO" id="GO:0005634">
    <property type="term" value="C:nucleus"/>
    <property type="evidence" value="ECO:0007669"/>
    <property type="project" value="TreeGrafter"/>
</dbReference>
<feature type="compositionally biased region" description="Polar residues" evidence="1">
    <location>
        <begin position="257"/>
        <end position="271"/>
    </location>
</feature>
<dbReference type="OrthoDB" id="199574at2759"/>
<dbReference type="PROSITE" id="PS50250">
    <property type="entry name" value="PCI"/>
    <property type="match status" value="1"/>
</dbReference>
<dbReference type="Proteomes" id="UP001150538">
    <property type="component" value="Unassembled WGS sequence"/>
</dbReference>
<evidence type="ECO:0000313" key="3">
    <source>
        <dbReference type="EMBL" id="KAJ1920025.1"/>
    </source>
</evidence>
<dbReference type="EMBL" id="JANBPU010000018">
    <property type="protein sequence ID" value="KAJ1920025.1"/>
    <property type="molecule type" value="Genomic_DNA"/>
</dbReference>
<evidence type="ECO:0000259" key="2">
    <source>
        <dbReference type="PROSITE" id="PS50250"/>
    </source>
</evidence>